<reference evidence="13 14" key="1">
    <citation type="journal article" date="2014" name="BMC Genomics">
        <title>Comparative genome sequencing reveals chemotype-specific gene clusters in the toxigenic black mold Stachybotrys.</title>
        <authorList>
            <person name="Semeiks J."/>
            <person name="Borek D."/>
            <person name="Otwinowski Z."/>
            <person name="Grishin N.V."/>
        </authorList>
    </citation>
    <scope>NUCLEOTIDE SEQUENCE [LARGE SCALE GENOMIC DNA]</scope>
    <source>
        <strain evidence="13 14">IBT 40285</strain>
    </source>
</reference>
<evidence type="ECO:0000256" key="4">
    <source>
        <dbReference type="ARBA" id="ARBA00022714"/>
    </source>
</evidence>
<dbReference type="InterPro" id="IPR005163">
    <property type="entry name" value="Tri_helical_YiiM-like"/>
</dbReference>
<dbReference type="CDD" id="cd12293">
    <property type="entry name" value="dRRM_Rrp7p"/>
    <property type="match status" value="1"/>
</dbReference>
<dbReference type="CDD" id="cd12950">
    <property type="entry name" value="RRP7_Rrp7p"/>
    <property type="match status" value="1"/>
</dbReference>
<dbReference type="PROSITE" id="PS00197">
    <property type="entry name" value="2FE2S_FER_1"/>
    <property type="match status" value="1"/>
</dbReference>
<dbReference type="PRINTS" id="PR00409">
    <property type="entry name" value="PHDIOXRDTASE"/>
</dbReference>
<keyword evidence="7" id="KW-0408">Iron</keyword>
<dbReference type="InterPro" id="IPR012675">
    <property type="entry name" value="Beta-grasp_dom_sf"/>
</dbReference>
<dbReference type="OrthoDB" id="5390at2759"/>
<dbReference type="Proteomes" id="UP000028524">
    <property type="component" value="Unassembled WGS sequence"/>
</dbReference>
<comment type="cofactor">
    <cofactor evidence="1">
        <name>FMN</name>
        <dbReference type="ChEBI" id="CHEBI:58210"/>
    </cofactor>
</comment>
<evidence type="ECO:0000259" key="11">
    <source>
        <dbReference type="PROSITE" id="PS51340"/>
    </source>
</evidence>
<dbReference type="Pfam" id="PF03475">
    <property type="entry name" value="YiiM_3-alpha"/>
    <property type="match status" value="1"/>
</dbReference>
<dbReference type="InterPro" id="IPR036010">
    <property type="entry name" value="2Fe-2S_ferredoxin-like_sf"/>
</dbReference>
<dbReference type="Pfam" id="PF03473">
    <property type="entry name" value="MOSC"/>
    <property type="match status" value="1"/>
</dbReference>
<evidence type="ECO:0000256" key="5">
    <source>
        <dbReference type="ARBA" id="ARBA00022723"/>
    </source>
</evidence>
<dbReference type="PROSITE" id="PS51085">
    <property type="entry name" value="2FE2S_FER_2"/>
    <property type="match status" value="1"/>
</dbReference>
<feature type="domain" description="2Fe-2S ferredoxin-type" evidence="10">
    <location>
        <begin position="468"/>
        <end position="556"/>
    </location>
</feature>
<dbReference type="InterPro" id="IPR017938">
    <property type="entry name" value="Riboflavin_synthase-like_b-brl"/>
</dbReference>
<accession>A0A084QVB2</accession>
<dbReference type="PANTHER" id="PTHR30212:SF2">
    <property type="entry name" value="PROTEIN YIIM"/>
    <property type="match status" value="1"/>
</dbReference>
<dbReference type="CDD" id="cd00207">
    <property type="entry name" value="fer2"/>
    <property type="match status" value="1"/>
</dbReference>
<dbReference type="PROSITE" id="PS51340">
    <property type="entry name" value="MOSC"/>
    <property type="match status" value="1"/>
</dbReference>
<dbReference type="Gene3D" id="3.10.20.30">
    <property type="match status" value="1"/>
</dbReference>
<dbReference type="EMBL" id="KL660079">
    <property type="protein sequence ID" value="KFA67897.1"/>
    <property type="molecule type" value="Genomic_DNA"/>
</dbReference>
<evidence type="ECO:0000256" key="7">
    <source>
        <dbReference type="ARBA" id="ARBA00023004"/>
    </source>
</evidence>
<dbReference type="SUPFAM" id="SSF52343">
    <property type="entry name" value="Ferredoxin reductase-like, C-terminal NADP-linked domain"/>
    <property type="match status" value="1"/>
</dbReference>
<feature type="compositionally biased region" description="Basic and acidic residues" evidence="9">
    <location>
        <begin position="805"/>
        <end position="827"/>
    </location>
</feature>
<dbReference type="InterPro" id="IPR006058">
    <property type="entry name" value="2Fe2S_fd_BS"/>
</dbReference>
<evidence type="ECO:0000259" key="12">
    <source>
        <dbReference type="PROSITE" id="PS51384"/>
    </source>
</evidence>
<keyword evidence="4" id="KW-0001">2Fe-2S</keyword>
<dbReference type="CDD" id="cd06185">
    <property type="entry name" value="PDR_like"/>
    <property type="match status" value="1"/>
</dbReference>
<feature type="domain" description="MOSC" evidence="11">
    <location>
        <begin position="42"/>
        <end position="179"/>
    </location>
</feature>
<evidence type="ECO:0000256" key="1">
    <source>
        <dbReference type="ARBA" id="ARBA00001917"/>
    </source>
</evidence>
<keyword evidence="5" id="KW-0479">Metal-binding</keyword>
<dbReference type="InterPro" id="IPR039261">
    <property type="entry name" value="FNR_nucleotide-bd"/>
</dbReference>
<dbReference type="InterPro" id="IPR052353">
    <property type="entry name" value="Benzoxazolinone_Detox_Enz"/>
</dbReference>
<dbReference type="InParanoid" id="A0A084QVB2"/>
<feature type="domain" description="FAD-binding FR-type" evidence="12">
    <location>
        <begin position="239"/>
        <end position="350"/>
    </location>
</feature>
<dbReference type="InterPro" id="IPR005302">
    <property type="entry name" value="MoCF_Sase_C"/>
</dbReference>
<dbReference type="SUPFAM" id="SSF50800">
    <property type="entry name" value="PK beta-barrel domain-like"/>
    <property type="match status" value="1"/>
</dbReference>
<evidence type="ECO:0000256" key="8">
    <source>
        <dbReference type="ARBA" id="ARBA00023014"/>
    </source>
</evidence>
<evidence type="ECO:0000313" key="13">
    <source>
        <dbReference type="EMBL" id="KFA67897.1"/>
    </source>
</evidence>
<dbReference type="Gene3D" id="2.40.30.10">
    <property type="entry name" value="Translation factors"/>
    <property type="match status" value="1"/>
</dbReference>
<keyword evidence="2" id="KW-0285">Flavoprotein</keyword>
<feature type="region of interest" description="Disordered" evidence="9">
    <location>
        <begin position="795"/>
        <end position="827"/>
    </location>
</feature>
<keyword evidence="14" id="KW-1185">Reference proteome</keyword>
<dbReference type="GO" id="GO:0030151">
    <property type="term" value="F:molybdenum ion binding"/>
    <property type="evidence" value="ECO:0007669"/>
    <property type="project" value="InterPro"/>
</dbReference>
<evidence type="ECO:0000256" key="6">
    <source>
        <dbReference type="ARBA" id="ARBA00023002"/>
    </source>
</evidence>
<proteinExistence type="predicted"/>
<dbReference type="SUPFAM" id="SSF54292">
    <property type="entry name" value="2Fe-2S ferredoxin-like"/>
    <property type="match status" value="1"/>
</dbReference>
<dbReference type="HOGENOM" id="CLU_341309_0_0_1"/>
<dbReference type="Pfam" id="PF17799">
    <property type="entry name" value="RRM_Rrp7"/>
    <property type="match status" value="1"/>
</dbReference>
<evidence type="ECO:0000256" key="9">
    <source>
        <dbReference type="SAM" id="MobiDB-lite"/>
    </source>
</evidence>
<dbReference type="Gene3D" id="3.40.50.80">
    <property type="entry name" value="Nucleotide-binding domain of ferredoxin-NADP reductase (FNR) module"/>
    <property type="match status" value="1"/>
</dbReference>
<dbReference type="InterPro" id="IPR001041">
    <property type="entry name" value="2Fe-2S_ferredoxin-type"/>
</dbReference>
<protein>
    <recommendedName>
        <fullName evidence="15">MOSC domain-containing protein</fullName>
    </recommendedName>
</protein>
<organism evidence="13 14">
    <name type="scientific">Stachybotrys chlorohalonatus (strain IBT 40285)</name>
    <dbReference type="NCBI Taxonomy" id="1283841"/>
    <lineage>
        <taxon>Eukaryota</taxon>
        <taxon>Fungi</taxon>
        <taxon>Dikarya</taxon>
        <taxon>Ascomycota</taxon>
        <taxon>Pezizomycotina</taxon>
        <taxon>Sordariomycetes</taxon>
        <taxon>Hypocreomycetidae</taxon>
        <taxon>Hypocreales</taxon>
        <taxon>Stachybotryaceae</taxon>
        <taxon>Stachybotrys</taxon>
    </lineage>
</organism>
<dbReference type="InterPro" id="IPR040447">
    <property type="entry name" value="RRM_Rrp7"/>
</dbReference>
<dbReference type="SUPFAM" id="SSF63380">
    <property type="entry name" value="Riboflavin synthase domain-like"/>
    <property type="match status" value="1"/>
</dbReference>
<evidence type="ECO:0000259" key="10">
    <source>
        <dbReference type="PROSITE" id="PS51085"/>
    </source>
</evidence>
<dbReference type="Gene3D" id="2.40.33.20">
    <property type="entry name" value="PK beta-barrel domain-like"/>
    <property type="match status" value="1"/>
</dbReference>
<dbReference type="PROSITE" id="PS51384">
    <property type="entry name" value="FAD_FR"/>
    <property type="match status" value="1"/>
</dbReference>
<dbReference type="Pfam" id="PF12923">
    <property type="entry name" value="RRP7"/>
    <property type="match status" value="1"/>
</dbReference>
<dbReference type="PANTHER" id="PTHR30212">
    <property type="entry name" value="PROTEIN YIIM"/>
    <property type="match status" value="1"/>
</dbReference>
<dbReference type="Gene3D" id="6.10.250.1770">
    <property type="match status" value="1"/>
</dbReference>
<dbReference type="InterPro" id="IPR011037">
    <property type="entry name" value="Pyrv_Knase-like_insert_dom_sf"/>
</dbReference>
<dbReference type="GO" id="GO:0030170">
    <property type="term" value="F:pyridoxal phosphate binding"/>
    <property type="evidence" value="ECO:0007669"/>
    <property type="project" value="InterPro"/>
</dbReference>
<evidence type="ECO:0000313" key="14">
    <source>
        <dbReference type="Proteomes" id="UP000028524"/>
    </source>
</evidence>
<dbReference type="InterPro" id="IPR024326">
    <property type="entry name" value="RRP7_C"/>
</dbReference>
<keyword evidence="3" id="KW-0288">FMN</keyword>
<keyword evidence="6" id="KW-0560">Oxidoreductase</keyword>
<dbReference type="STRING" id="1283841.A0A084QVB2"/>
<evidence type="ECO:0000256" key="3">
    <source>
        <dbReference type="ARBA" id="ARBA00022643"/>
    </source>
</evidence>
<dbReference type="InterPro" id="IPR054582">
    <property type="entry name" value="DmmA-like_N"/>
</dbReference>
<keyword evidence="8" id="KW-0411">Iron-sulfur</keyword>
<dbReference type="AlphaFoldDB" id="A0A084QVB2"/>
<dbReference type="GO" id="GO:0016491">
    <property type="term" value="F:oxidoreductase activity"/>
    <property type="evidence" value="ECO:0007669"/>
    <property type="project" value="UniProtKB-KW"/>
</dbReference>
<dbReference type="Pfam" id="PF00111">
    <property type="entry name" value="Fer2"/>
    <property type="match status" value="1"/>
</dbReference>
<dbReference type="Pfam" id="PF22290">
    <property type="entry name" value="DmmA-like_N"/>
    <property type="match status" value="1"/>
</dbReference>
<dbReference type="InterPro" id="IPR017927">
    <property type="entry name" value="FAD-bd_FR_type"/>
</dbReference>
<dbReference type="GO" id="GO:0051537">
    <property type="term" value="F:2 iron, 2 sulfur cluster binding"/>
    <property type="evidence" value="ECO:0007669"/>
    <property type="project" value="UniProtKB-KW"/>
</dbReference>
<name>A0A084QVB2_STAC4</name>
<evidence type="ECO:0008006" key="15">
    <source>
        <dbReference type="Google" id="ProtNLM"/>
    </source>
</evidence>
<gene>
    <name evidence="13" type="ORF">S40285_04090</name>
</gene>
<evidence type="ECO:0000256" key="2">
    <source>
        <dbReference type="ARBA" id="ARBA00022630"/>
    </source>
</evidence>
<sequence length="869" mass="97894">MAEAQYKADLSVPFEVDRLLEIRTSRMKQMPGLKIESGIDKTICPTSMKIDKVGLEGDEHDLTFHGGPDKAILGYCSSHYPSWRESYPERADKFVPGGFGENFVTARMNERNVCIGDVISVGPEVVLQVSLPRQPCFKLNHRFSIKNFAPQTYKTSRTGWYYRVLKGGMVNVGDELRLVERKWPNWPIERVQEYLHRDTDNLEMNEQLAEIEALGDESRDQFKRRVAKARRAKEPKKPVSWTDFKITNRKMETRRILAVTLDAVNADLDLAVSSCGAHAKIKLPNGLVRTYSVVAGDDDLVIRNRFVLGIALDANSRGGSKYLHEFAKIGDTIQVGNIVTDAKLSTSASNHLFIVGGIGITAFLSLIKGLRNINYNCQLHYAVRSSDDVPFKEYLEPYDDLTTMYDKSKGQRMDVRKIIATMPWNSQLYVCGPNTMMQAVKDAVKECGISSNEVHYEAFAADISGDPFEVEVANRDCKVFKVGEEESLLDVLRREFSDMPSSCEVGNCGTCKIGLKKGTADHRGTALTDEEKRNSILACVSRGLLIPARHTTEQPGMAPVETVSEQFTVFPIRIPSVPSYPCTAIHEVRVRRNAPKVPTATDSRSLFLKNIPSDSTEPHFRAVFTNLVGAGRFESIAFEDDTRAALAVDPAQALKVASFARKRKRGDVEAEAADINEQLTHLPEIWTRRLHRSSSTAIALFADEKSVQLVLKAIGKLHKSKKYPTWGEDLADTVPPLGASWISSHLQLCRADKFAVQKAVHDFFNTFNQKEKEAAEMAKRLRNEPDNDGFVTVTRGGRAAPASRNEAEEARQKMIDKQTKKKSETKDFYRFQLRERRKAEQAALRRRFEEDRKKVMLMREKRGKFKPET</sequence>